<dbReference type="EMBL" id="CP069104">
    <property type="protein sequence ID" value="QSS53399.1"/>
    <property type="molecule type" value="Genomic_DNA"/>
</dbReference>
<reference evidence="1" key="1">
    <citation type="submission" date="2021-01" db="EMBL/GenBank/DDBJ databases">
        <title>Chromosome-level genome assembly of a human fungal pathogen reveals clustering of transcriptionally co-regulated genes.</title>
        <authorList>
            <person name="Voorhies M."/>
            <person name="Cohen S."/>
            <person name="Shea T.P."/>
            <person name="Petrus S."/>
            <person name="Munoz J.F."/>
            <person name="Poplawski S."/>
            <person name="Goldman W.E."/>
            <person name="Michael T."/>
            <person name="Cuomo C.A."/>
            <person name="Sil A."/>
            <person name="Beyhan S."/>
        </authorList>
    </citation>
    <scope>NUCLEOTIDE SEQUENCE</scope>
    <source>
        <strain evidence="1">H88</strain>
    </source>
</reference>
<evidence type="ECO:0000313" key="2">
    <source>
        <dbReference type="Proteomes" id="UP000663419"/>
    </source>
</evidence>
<accession>A0A8A1LH70</accession>
<dbReference type="Proteomes" id="UP000663419">
    <property type="component" value="Chromosome 3"/>
</dbReference>
<name>A0A8A1LH70_AJEC8</name>
<sequence>MLFFEVKYYPRGRQSLLSIPSKKSYTDCLFELENVWISLFGVQGMTCITFSADRIQSRWSIAFCHEVKSSNNERIGIYIQTPTFLFTY</sequence>
<proteinExistence type="predicted"/>
<evidence type="ECO:0000313" key="1">
    <source>
        <dbReference type="EMBL" id="QSS53399.1"/>
    </source>
</evidence>
<dbReference type="VEuPathDB" id="FungiDB:I7I53_00652"/>
<gene>
    <name evidence="1" type="ORF">I7I53_00652</name>
</gene>
<organism evidence="1 2">
    <name type="scientific">Ajellomyces capsulatus (strain H88)</name>
    <name type="common">Darling's disease fungus</name>
    <name type="synonym">Histoplasma capsulatum</name>
    <dbReference type="NCBI Taxonomy" id="544711"/>
    <lineage>
        <taxon>Eukaryota</taxon>
        <taxon>Fungi</taxon>
        <taxon>Dikarya</taxon>
        <taxon>Ascomycota</taxon>
        <taxon>Pezizomycotina</taxon>
        <taxon>Eurotiomycetes</taxon>
        <taxon>Eurotiomycetidae</taxon>
        <taxon>Onygenales</taxon>
        <taxon>Ajellomycetaceae</taxon>
        <taxon>Histoplasma</taxon>
    </lineage>
</organism>
<dbReference type="AlphaFoldDB" id="A0A8A1LH70"/>
<protein>
    <submittedName>
        <fullName evidence="1">Uncharacterized protein</fullName>
    </submittedName>
</protein>